<keyword evidence="2" id="KW-1185">Reference proteome</keyword>
<comment type="caution">
    <text evidence="1">The sequence shown here is derived from an EMBL/GenBank/DDBJ whole genome shotgun (WGS) entry which is preliminary data.</text>
</comment>
<proteinExistence type="predicted"/>
<reference evidence="2" key="1">
    <citation type="journal article" date="2023" name="Front. Plant Sci.">
        <title>Chromosomal-level genome assembly of Melastoma candidum provides insights into trichome evolution.</title>
        <authorList>
            <person name="Zhong Y."/>
            <person name="Wu W."/>
            <person name="Sun C."/>
            <person name="Zou P."/>
            <person name="Liu Y."/>
            <person name="Dai S."/>
            <person name="Zhou R."/>
        </authorList>
    </citation>
    <scope>NUCLEOTIDE SEQUENCE [LARGE SCALE GENOMIC DNA]</scope>
</reference>
<evidence type="ECO:0000313" key="2">
    <source>
        <dbReference type="Proteomes" id="UP001057402"/>
    </source>
</evidence>
<sequence>MASEREVFHLAGPLHLTFIDWENANYRRSVAGCLVQGVYILERDRQEQRLGPEALAPPWWEFFHFRLLRCLIDGADSSIFGAIYEYRPPSSQKGHSAYQPHIVVAFRGTMTKKESVSQDLKLDLHLIQHGLHRTSRFETAMQTVRNMVAAAGDSRVWLTGHSLGSAIAMLAGKNMARSGMLLLTFLFNPPYVSAPIEQIKSPKLKHGLRFANTLVTAGLAFALKTREHGHQLSRAEEGFAVLSAWLPNLFVNPADHICSEYIGYFEHRKMMVEMGAGAIERLAAQQSIGSLVMTAMGKETEAVQFVPSANLVVNMTPCPDFKTAHGLHQWWQPEAQLQAKIYQYS</sequence>
<gene>
    <name evidence="1" type="ORF">MLD38_018523</name>
</gene>
<dbReference type="EMBL" id="CM042884">
    <property type="protein sequence ID" value="KAI4370145.1"/>
    <property type="molecule type" value="Genomic_DNA"/>
</dbReference>
<accession>A0ACB9QUL5</accession>
<protein>
    <submittedName>
        <fullName evidence="1">Uncharacterized protein</fullName>
    </submittedName>
</protein>
<dbReference type="Proteomes" id="UP001057402">
    <property type="component" value="Chromosome 5"/>
</dbReference>
<evidence type="ECO:0000313" key="1">
    <source>
        <dbReference type="EMBL" id="KAI4370145.1"/>
    </source>
</evidence>
<name>A0ACB9QUL5_9MYRT</name>
<organism evidence="1 2">
    <name type="scientific">Melastoma candidum</name>
    <dbReference type="NCBI Taxonomy" id="119954"/>
    <lineage>
        <taxon>Eukaryota</taxon>
        <taxon>Viridiplantae</taxon>
        <taxon>Streptophyta</taxon>
        <taxon>Embryophyta</taxon>
        <taxon>Tracheophyta</taxon>
        <taxon>Spermatophyta</taxon>
        <taxon>Magnoliopsida</taxon>
        <taxon>eudicotyledons</taxon>
        <taxon>Gunneridae</taxon>
        <taxon>Pentapetalae</taxon>
        <taxon>rosids</taxon>
        <taxon>malvids</taxon>
        <taxon>Myrtales</taxon>
        <taxon>Melastomataceae</taxon>
        <taxon>Melastomatoideae</taxon>
        <taxon>Melastomateae</taxon>
        <taxon>Melastoma</taxon>
    </lineage>
</organism>